<dbReference type="EC" id="1.-.-.-" evidence="6"/>
<sequence length="209" mass="23685">MTVKNDFEDILMGRRSIKVFDPEVKIPHEEMDEIIRKATKAPSSINMQPWRFVVVESEEGKDKLRPLVQFNTRQNDTSAAMVVIFGDMLNYEYAEDIYGAAVEQGFMPQDIKEELVSRFVDMYKQLTPAQMNDIVKVDSSLAAMQLMLVARQHGYDTNPIGGFDHANIAEAFGLDPERYVPVVIVAIGKGVDEGKQTSRLPVDKIRSYH</sequence>
<dbReference type="Proteomes" id="UP000254100">
    <property type="component" value="Unassembled WGS sequence"/>
</dbReference>
<dbReference type="PANTHER" id="PTHR43673:SF10">
    <property type="entry name" value="NADH DEHYDROGENASE_NAD(P)H NITROREDUCTASE XCC3605-RELATED"/>
    <property type="match status" value="1"/>
</dbReference>
<gene>
    <name evidence="6" type="primary">yodC</name>
    <name evidence="6" type="ORF">NCTC13832_02165</name>
    <name evidence="5" type="ORF">TP70_00765</name>
</gene>
<keyword evidence="3 6" id="KW-0560">Oxidoreductase</keyword>
<dbReference type="InterPro" id="IPR029479">
    <property type="entry name" value="Nitroreductase"/>
</dbReference>
<dbReference type="CDD" id="cd02137">
    <property type="entry name" value="MhqN-like"/>
    <property type="match status" value="1"/>
</dbReference>
<dbReference type="InterPro" id="IPR000415">
    <property type="entry name" value="Nitroreductase-like"/>
</dbReference>
<comment type="similarity">
    <text evidence="2">Belongs to the nitroreductase family.</text>
</comment>
<evidence type="ECO:0000256" key="3">
    <source>
        <dbReference type="ARBA" id="ARBA00023002"/>
    </source>
</evidence>
<name>A0A0D6XVF7_9STAP</name>
<evidence type="ECO:0000256" key="2">
    <source>
        <dbReference type="ARBA" id="ARBA00007118"/>
    </source>
</evidence>
<reference evidence="5 7" key="1">
    <citation type="submission" date="2015-01" db="EMBL/GenBank/DDBJ databases">
        <authorList>
            <person name="Guo J."/>
        </authorList>
    </citation>
    <scope>NUCLEOTIDE SEQUENCE [LARGE SCALE GENOMIC DNA]</scope>
    <source>
        <strain evidence="5 7">DSM 22147</strain>
    </source>
</reference>
<dbReference type="Gene3D" id="3.40.109.10">
    <property type="entry name" value="NADH Oxidase"/>
    <property type="match status" value="1"/>
</dbReference>
<evidence type="ECO:0000256" key="1">
    <source>
        <dbReference type="ARBA" id="ARBA00001917"/>
    </source>
</evidence>
<dbReference type="AlphaFoldDB" id="A0A0D6XVF7"/>
<dbReference type="PANTHER" id="PTHR43673">
    <property type="entry name" value="NAD(P)H NITROREDUCTASE YDGI-RELATED"/>
    <property type="match status" value="1"/>
</dbReference>
<dbReference type="Pfam" id="PF00881">
    <property type="entry name" value="Nitroreductase"/>
    <property type="match status" value="1"/>
</dbReference>
<accession>A0A0D6XVF7</accession>
<dbReference type="RefSeq" id="WP_044358634.1">
    <property type="nucleotide sequence ID" value="NZ_JXWY01000002.1"/>
</dbReference>
<dbReference type="Proteomes" id="UP000032366">
    <property type="component" value="Unassembled WGS sequence"/>
</dbReference>
<comment type="cofactor">
    <cofactor evidence="1">
        <name>FMN</name>
        <dbReference type="ChEBI" id="CHEBI:58210"/>
    </cofactor>
</comment>
<evidence type="ECO:0000313" key="8">
    <source>
        <dbReference type="Proteomes" id="UP000254100"/>
    </source>
</evidence>
<proteinExistence type="inferred from homology"/>
<evidence type="ECO:0000259" key="4">
    <source>
        <dbReference type="Pfam" id="PF00881"/>
    </source>
</evidence>
<dbReference type="EMBL" id="JXWY01000002">
    <property type="protein sequence ID" value="KIX91843.1"/>
    <property type="molecule type" value="Genomic_DNA"/>
</dbReference>
<dbReference type="STRING" id="569857.TP70_00765"/>
<protein>
    <submittedName>
        <fullName evidence="5">NAD(P)H nitroreductase</fullName>
    </submittedName>
    <submittedName>
        <fullName evidence="6">Nitroreductase family protein</fullName>
        <ecNumber evidence="6">1.-.-.-</ecNumber>
    </submittedName>
</protein>
<evidence type="ECO:0000313" key="5">
    <source>
        <dbReference type="EMBL" id="KIX91843.1"/>
    </source>
</evidence>
<organism evidence="6 8">
    <name type="scientific">Staphylococcus microti</name>
    <dbReference type="NCBI Taxonomy" id="569857"/>
    <lineage>
        <taxon>Bacteria</taxon>
        <taxon>Bacillati</taxon>
        <taxon>Bacillota</taxon>
        <taxon>Bacilli</taxon>
        <taxon>Bacillales</taxon>
        <taxon>Staphylococcaceae</taxon>
        <taxon>Staphylococcus</taxon>
    </lineage>
</organism>
<dbReference type="SUPFAM" id="SSF55469">
    <property type="entry name" value="FMN-dependent nitroreductase-like"/>
    <property type="match status" value="1"/>
</dbReference>
<dbReference type="GO" id="GO:0016491">
    <property type="term" value="F:oxidoreductase activity"/>
    <property type="evidence" value="ECO:0007669"/>
    <property type="project" value="UniProtKB-KW"/>
</dbReference>
<evidence type="ECO:0000313" key="7">
    <source>
        <dbReference type="Proteomes" id="UP000032366"/>
    </source>
</evidence>
<dbReference type="EMBL" id="UHDT01000001">
    <property type="protein sequence ID" value="SUM58415.1"/>
    <property type="molecule type" value="Genomic_DNA"/>
</dbReference>
<evidence type="ECO:0000313" key="6">
    <source>
        <dbReference type="EMBL" id="SUM58415.1"/>
    </source>
</evidence>
<keyword evidence="7" id="KW-1185">Reference proteome</keyword>
<feature type="domain" description="Nitroreductase" evidence="4">
    <location>
        <begin position="12"/>
        <end position="189"/>
    </location>
</feature>
<dbReference type="OrthoDB" id="9782629at2"/>
<reference evidence="6 8" key="2">
    <citation type="submission" date="2018-06" db="EMBL/GenBank/DDBJ databases">
        <authorList>
            <consortium name="Pathogen Informatics"/>
            <person name="Doyle S."/>
        </authorList>
    </citation>
    <scope>NUCLEOTIDE SEQUENCE [LARGE SCALE GENOMIC DNA]</scope>
    <source>
        <strain evidence="6 8">NCTC13832</strain>
    </source>
</reference>